<reference evidence="3 4" key="1">
    <citation type="journal article" date="2016" name="Genome Announc.">
        <title>Draft Genome Sequence of Planomonospora sphaerica JCM9374, a Rare Actinomycete.</title>
        <authorList>
            <person name="Dohra H."/>
            <person name="Suzuki T."/>
            <person name="Inoue Y."/>
            <person name="Kodani S."/>
        </authorList>
    </citation>
    <scope>NUCLEOTIDE SEQUENCE [LARGE SCALE GENOMIC DNA]</scope>
    <source>
        <strain evidence="3 4">JCM 9374</strain>
    </source>
</reference>
<gene>
    <name evidence="3" type="ORF">PS9374_05216</name>
</gene>
<dbReference type="EMBL" id="BDCX01000014">
    <property type="protein sequence ID" value="GAT69541.1"/>
    <property type="molecule type" value="Genomic_DNA"/>
</dbReference>
<organism evidence="3 4">
    <name type="scientific">Planomonospora sphaerica</name>
    <dbReference type="NCBI Taxonomy" id="161355"/>
    <lineage>
        <taxon>Bacteria</taxon>
        <taxon>Bacillati</taxon>
        <taxon>Actinomycetota</taxon>
        <taxon>Actinomycetes</taxon>
        <taxon>Streptosporangiales</taxon>
        <taxon>Streptosporangiaceae</taxon>
        <taxon>Planomonospora</taxon>
    </lineage>
</organism>
<keyword evidence="2" id="KW-1133">Transmembrane helix</keyword>
<keyword evidence="2" id="KW-0812">Transmembrane</keyword>
<comment type="caution">
    <text evidence="3">The sequence shown here is derived from an EMBL/GenBank/DDBJ whole genome shotgun (WGS) entry which is preliminary data.</text>
</comment>
<sequence length="187" mass="18869">MEGLLLSIHVLAGIVFVGGSAVAASLFPRYAPIAAASPAVPVASGAPTGASSAVPPASGVPVGEATADATAGPRPEEPGDRNRAVAVAMHRITRGYGVLAVIVPVVGIVLAFVQGRIGEIWISVSMALTAAAGGLLTLWIRPLQSEALADPDDGGRLRTLGMLAGVYNLLWAAVVVLMIVRPGSDYS</sequence>
<dbReference type="AlphaFoldDB" id="A0A171DL35"/>
<keyword evidence="2" id="KW-0472">Membrane</keyword>
<feature type="transmembrane region" description="Helical" evidence="2">
    <location>
        <begin position="160"/>
        <end position="180"/>
    </location>
</feature>
<evidence type="ECO:0000313" key="3">
    <source>
        <dbReference type="EMBL" id="GAT69541.1"/>
    </source>
</evidence>
<name>A0A171DL35_9ACTN</name>
<evidence type="ECO:0000256" key="2">
    <source>
        <dbReference type="SAM" id="Phobius"/>
    </source>
</evidence>
<dbReference type="RefSeq" id="WP_068901073.1">
    <property type="nucleotide sequence ID" value="NZ_BDCX01000014.1"/>
</dbReference>
<dbReference type="STRING" id="161355.PS9374_05216"/>
<keyword evidence="4" id="KW-1185">Reference proteome</keyword>
<accession>A0A171DL35</accession>
<feature type="region of interest" description="Disordered" evidence="1">
    <location>
        <begin position="53"/>
        <end position="81"/>
    </location>
</feature>
<dbReference type="OrthoDB" id="3429068at2"/>
<reference evidence="4" key="2">
    <citation type="submission" date="2016-04" db="EMBL/GenBank/DDBJ databases">
        <title>Planomonospora sphaerica JCM9374 whole genome shotgun sequence.</title>
        <authorList>
            <person name="Suzuki T."/>
            <person name="Dohra H."/>
            <person name="Kodani S."/>
        </authorList>
    </citation>
    <scope>NUCLEOTIDE SEQUENCE [LARGE SCALE GENOMIC DNA]</scope>
    <source>
        <strain evidence="4">JCM 9374</strain>
    </source>
</reference>
<proteinExistence type="predicted"/>
<protein>
    <submittedName>
        <fullName evidence="3">Membrane protein</fullName>
    </submittedName>
</protein>
<feature type="transmembrane region" description="Helical" evidence="2">
    <location>
        <begin position="120"/>
        <end position="140"/>
    </location>
</feature>
<feature type="transmembrane region" description="Helical" evidence="2">
    <location>
        <begin position="95"/>
        <end position="113"/>
    </location>
</feature>
<evidence type="ECO:0000256" key="1">
    <source>
        <dbReference type="SAM" id="MobiDB-lite"/>
    </source>
</evidence>
<evidence type="ECO:0000313" key="4">
    <source>
        <dbReference type="Proteomes" id="UP000077701"/>
    </source>
</evidence>
<dbReference type="Proteomes" id="UP000077701">
    <property type="component" value="Unassembled WGS sequence"/>
</dbReference>